<feature type="region of interest" description="Disordered" evidence="1">
    <location>
        <begin position="223"/>
        <end position="266"/>
    </location>
</feature>
<dbReference type="InParanoid" id="G2Y0A6"/>
<dbReference type="SUPFAM" id="SSF53474">
    <property type="entry name" value="alpha/beta-Hydrolases"/>
    <property type="match status" value="1"/>
</dbReference>
<feature type="chain" id="PRO_5003440368" evidence="2">
    <location>
        <begin position="17"/>
        <end position="352"/>
    </location>
</feature>
<dbReference type="HOGENOM" id="CLU_787540_0_0_1"/>
<feature type="region of interest" description="Disordered" evidence="1">
    <location>
        <begin position="19"/>
        <end position="48"/>
    </location>
</feature>
<feature type="compositionally biased region" description="Pro residues" evidence="1">
    <location>
        <begin position="37"/>
        <end position="48"/>
    </location>
</feature>
<sequence>MKLLGIFACTITPVEAAGGIHHGRSFQPSPLSLRPPTTFPGPHPKNPSIPRPIIDLGYERHQAMVNSTGHYNNFSNIPYAIPPLQDLHPSHLKPDPFQGVPHGWESEDCLLLDVVVPEGVAEAVKEDDDFVPYIKSVENDDTFAAFIRNSLPGLKDEDVEYIVKYLYPLEEENTGVLHKLLRGANATAELSTICNAVYLLDAFGDEGSYKYVFGVEPGVHGQDVGFSDGYEGGDEDDGDDGSDGDGDGDGNDGNENNDDQDDENEDTLSSLKLNSIPLGKTSHSLKSWKNKPFSSQLQTTDSTTPTFSDIFKTKNNGKKVEWHSEWKADWIGSSRNAFIDTEGSDNKGKDSV</sequence>
<name>G2Y0A6_BOTF4</name>
<dbReference type="Gene3D" id="3.40.50.1820">
    <property type="entry name" value="alpha/beta hydrolase"/>
    <property type="match status" value="1"/>
</dbReference>
<feature type="compositionally biased region" description="Acidic residues" evidence="1">
    <location>
        <begin position="231"/>
        <end position="266"/>
    </location>
</feature>
<protein>
    <submittedName>
        <fullName evidence="3">Uncharacterized protein</fullName>
    </submittedName>
</protein>
<dbReference type="Proteomes" id="UP000008177">
    <property type="component" value="Unplaced contigs"/>
</dbReference>
<evidence type="ECO:0000313" key="3">
    <source>
        <dbReference type="EMBL" id="CCD46071.1"/>
    </source>
</evidence>
<gene>
    <name evidence="3" type="ORF">BofuT4_P116210.1</name>
</gene>
<accession>G2Y0A6</accession>
<evidence type="ECO:0000256" key="1">
    <source>
        <dbReference type="SAM" id="MobiDB-lite"/>
    </source>
</evidence>
<keyword evidence="2" id="KW-0732">Signal</keyword>
<evidence type="ECO:0000256" key="2">
    <source>
        <dbReference type="SAM" id="SignalP"/>
    </source>
</evidence>
<dbReference type="InterPro" id="IPR029058">
    <property type="entry name" value="AB_hydrolase_fold"/>
</dbReference>
<organism evidence="3 4">
    <name type="scientific">Botryotinia fuckeliana (strain T4)</name>
    <name type="common">Noble rot fungus</name>
    <name type="synonym">Botrytis cinerea</name>
    <dbReference type="NCBI Taxonomy" id="999810"/>
    <lineage>
        <taxon>Eukaryota</taxon>
        <taxon>Fungi</taxon>
        <taxon>Dikarya</taxon>
        <taxon>Ascomycota</taxon>
        <taxon>Pezizomycotina</taxon>
        <taxon>Leotiomycetes</taxon>
        <taxon>Helotiales</taxon>
        <taxon>Sclerotiniaceae</taxon>
        <taxon>Botrytis</taxon>
    </lineage>
</organism>
<reference evidence="4" key="1">
    <citation type="journal article" date="2011" name="PLoS Genet.">
        <title>Genomic analysis of the necrotrophic fungal pathogens Sclerotinia sclerotiorum and Botrytis cinerea.</title>
        <authorList>
            <person name="Amselem J."/>
            <person name="Cuomo C.A."/>
            <person name="van Kan J.A."/>
            <person name="Viaud M."/>
            <person name="Benito E.P."/>
            <person name="Couloux A."/>
            <person name="Coutinho P.M."/>
            <person name="de Vries R.P."/>
            <person name="Dyer P.S."/>
            <person name="Fillinger S."/>
            <person name="Fournier E."/>
            <person name="Gout L."/>
            <person name="Hahn M."/>
            <person name="Kohn L."/>
            <person name="Lapalu N."/>
            <person name="Plummer K.M."/>
            <person name="Pradier J.M."/>
            <person name="Quevillon E."/>
            <person name="Sharon A."/>
            <person name="Simon A."/>
            <person name="ten Have A."/>
            <person name="Tudzynski B."/>
            <person name="Tudzynski P."/>
            <person name="Wincker P."/>
            <person name="Andrew M."/>
            <person name="Anthouard V."/>
            <person name="Beever R.E."/>
            <person name="Beffa R."/>
            <person name="Benoit I."/>
            <person name="Bouzid O."/>
            <person name="Brault B."/>
            <person name="Chen Z."/>
            <person name="Choquer M."/>
            <person name="Collemare J."/>
            <person name="Cotton P."/>
            <person name="Danchin E.G."/>
            <person name="Da Silva C."/>
            <person name="Gautier A."/>
            <person name="Giraud C."/>
            <person name="Giraud T."/>
            <person name="Gonzalez C."/>
            <person name="Grossetete S."/>
            <person name="Guldener U."/>
            <person name="Henrissat B."/>
            <person name="Howlett B.J."/>
            <person name="Kodira C."/>
            <person name="Kretschmer M."/>
            <person name="Lappartient A."/>
            <person name="Leroch M."/>
            <person name="Levis C."/>
            <person name="Mauceli E."/>
            <person name="Neuveglise C."/>
            <person name="Oeser B."/>
            <person name="Pearson M."/>
            <person name="Poulain J."/>
            <person name="Poussereau N."/>
            <person name="Quesneville H."/>
            <person name="Rascle C."/>
            <person name="Schumacher J."/>
            <person name="Segurens B."/>
            <person name="Sexton A."/>
            <person name="Silva E."/>
            <person name="Sirven C."/>
            <person name="Soanes D.M."/>
            <person name="Talbot N.J."/>
            <person name="Templeton M."/>
            <person name="Yandava C."/>
            <person name="Yarden O."/>
            <person name="Zeng Q."/>
            <person name="Rollins J.A."/>
            <person name="Lebrun M.H."/>
            <person name="Dickman M."/>
        </authorList>
    </citation>
    <scope>NUCLEOTIDE SEQUENCE [LARGE SCALE GENOMIC DNA]</scope>
    <source>
        <strain evidence="4">T4</strain>
    </source>
</reference>
<proteinExistence type="predicted"/>
<dbReference type="OrthoDB" id="3508512at2759"/>
<dbReference type="EMBL" id="FQ790281">
    <property type="protein sequence ID" value="CCD46071.1"/>
    <property type="molecule type" value="Genomic_DNA"/>
</dbReference>
<feature type="signal peptide" evidence="2">
    <location>
        <begin position="1"/>
        <end position="16"/>
    </location>
</feature>
<dbReference type="AlphaFoldDB" id="G2Y0A6"/>
<evidence type="ECO:0000313" key="4">
    <source>
        <dbReference type="Proteomes" id="UP000008177"/>
    </source>
</evidence>